<evidence type="ECO:0000259" key="1">
    <source>
        <dbReference type="SMART" id="SM00860"/>
    </source>
</evidence>
<protein>
    <submittedName>
        <fullName evidence="2">SMI1/KNR4 family protein</fullName>
    </submittedName>
</protein>
<comment type="caution">
    <text evidence="2">The sequence shown here is derived from an EMBL/GenBank/DDBJ whole genome shotgun (WGS) entry which is preliminary data.</text>
</comment>
<accession>A0ABT5LR30</accession>
<gene>
    <name evidence="2" type="ORF">PSI14_05045</name>
</gene>
<evidence type="ECO:0000313" key="3">
    <source>
        <dbReference type="Proteomes" id="UP001220225"/>
    </source>
</evidence>
<dbReference type="EMBL" id="JAQRFN010000004">
    <property type="protein sequence ID" value="MDC9596253.1"/>
    <property type="molecule type" value="Genomic_DNA"/>
</dbReference>
<dbReference type="Gene3D" id="3.40.1580.10">
    <property type="entry name" value="SMI1/KNR4-like"/>
    <property type="match status" value="1"/>
</dbReference>
<dbReference type="SUPFAM" id="SSF160631">
    <property type="entry name" value="SMI1/KNR4-like"/>
    <property type="match status" value="1"/>
</dbReference>
<keyword evidence="3" id="KW-1185">Reference proteome</keyword>
<feature type="domain" description="Knr4/Smi1-like" evidence="1">
    <location>
        <begin position="26"/>
        <end position="139"/>
    </location>
</feature>
<dbReference type="SMART" id="SM00860">
    <property type="entry name" value="SMI1_KNR4"/>
    <property type="match status" value="1"/>
</dbReference>
<evidence type="ECO:0000313" key="2">
    <source>
        <dbReference type="EMBL" id="MDC9596253.1"/>
    </source>
</evidence>
<dbReference type="Pfam" id="PF09346">
    <property type="entry name" value="SMI1_KNR4"/>
    <property type="match status" value="1"/>
</dbReference>
<proteinExistence type="predicted"/>
<sequence>MNNCLFLKELNNLINDIRASGMSVRGCDDQQLVELEKKYGLLPESYKLFLSLMGIEAGDFIIGTSILFSEIDDINEGVIALMETDDIIPPENMFAFLLHQGYSSLFFVDRFQKDPIVYCYTEGESIKETTCTFSNFILGEIESYKEYRSK</sequence>
<dbReference type="RefSeq" id="WP_273574752.1">
    <property type="nucleotide sequence ID" value="NZ_JAQRFN010000004.1"/>
</dbReference>
<reference evidence="2 3" key="1">
    <citation type="submission" date="2023-02" db="EMBL/GenBank/DDBJ databases">
        <title>Entomopathogenic bacteria.</title>
        <authorList>
            <person name="Machado R.A."/>
        </authorList>
    </citation>
    <scope>NUCLEOTIDE SEQUENCE [LARGE SCALE GENOMIC DNA]</scope>
    <source>
        <strain evidence="2 3">XENO-2</strain>
    </source>
</reference>
<dbReference type="Proteomes" id="UP001220225">
    <property type="component" value="Unassembled WGS sequence"/>
</dbReference>
<organism evidence="2 3">
    <name type="scientific">Xenorhabdus anantnagensis</name>
    <dbReference type="NCBI Taxonomy" id="3025875"/>
    <lineage>
        <taxon>Bacteria</taxon>
        <taxon>Pseudomonadati</taxon>
        <taxon>Pseudomonadota</taxon>
        <taxon>Gammaproteobacteria</taxon>
        <taxon>Enterobacterales</taxon>
        <taxon>Morganellaceae</taxon>
        <taxon>Xenorhabdus</taxon>
    </lineage>
</organism>
<dbReference type="InterPro" id="IPR018958">
    <property type="entry name" value="Knr4/Smi1-like_dom"/>
</dbReference>
<dbReference type="InterPro" id="IPR037883">
    <property type="entry name" value="Knr4/Smi1-like_sf"/>
</dbReference>
<name>A0ABT5LR30_9GAMM</name>